<evidence type="ECO:0000256" key="8">
    <source>
        <dbReference type="RuleBase" id="RU003956"/>
    </source>
</evidence>
<evidence type="ECO:0000256" key="4">
    <source>
        <dbReference type="ARBA" id="ARBA00022833"/>
    </source>
</evidence>
<dbReference type="PANTHER" id="PTHR11002:SF76">
    <property type="entry name" value="CARBONIC ANHYDRASE"/>
    <property type="match status" value="1"/>
</dbReference>
<name>A0A7R9CWN7_TIMPO</name>
<organism evidence="10">
    <name type="scientific">Timema poppense</name>
    <name type="common">Walking stick</name>
    <dbReference type="NCBI Taxonomy" id="170557"/>
    <lineage>
        <taxon>Eukaryota</taxon>
        <taxon>Metazoa</taxon>
        <taxon>Ecdysozoa</taxon>
        <taxon>Arthropoda</taxon>
        <taxon>Hexapoda</taxon>
        <taxon>Insecta</taxon>
        <taxon>Pterygota</taxon>
        <taxon>Neoptera</taxon>
        <taxon>Polyneoptera</taxon>
        <taxon>Phasmatodea</taxon>
        <taxon>Timematodea</taxon>
        <taxon>Timematoidea</taxon>
        <taxon>Timematidae</taxon>
        <taxon>Timema</taxon>
    </lineage>
</organism>
<dbReference type="InterPro" id="IPR001765">
    <property type="entry name" value="Carbonic_anhydrase"/>
</dbReference>
<proteinExistence type="inferred from homology"/>
<keyword evidence="3 7" id="KW-0479">Metal-binding</keyword>
<dbReference type="AlphaFoldDB" id="A0A7R9CWN7"/>
<feature type="region of interest" description="Disordered" evidence="9">
    <location>
        <begin position="1"/>
        <end position="60"/>
    </location>
</feature>
<comment type="catalytic activity">
    <reaction evidence="6 8">
        <text>hydrogencarbonate + H(+) = CO2 + H2O</text>
        <dbReference type="Rhea" id="RHEA:10748"/>
        <dbReference type="ChEBI" id="CHEBI:15377"/>
        <dbReference type="ChEBI" id="CHEBI:15378"/>
        <dbReference type="ChEBI" id="CHEBI:16526"/>
        <dbReference type="ChEBI" id="CHEBI:17544"/>
        <dbReference type="EC" id="4.2.1.1"/>
    </reaction>
</comment>
<evidence type="ECO:0000256" key="3">
    <source>
        <dbReference type="ARBA" id="ARBA00022723"/>
    </source>
</evidence>
<comment type="similarity">
    <text evidence="1 8">Belongs to the beta-class carbonic anhydrase family.</text>
</comment>
<feature type="binding site" evidence="7">
    <location>
        <position position="68"/>
    </location>
    <ligand>
        <name>Zn(2+)</name>
        <dbReference type="ChEBI" id="CHEBI:29105"/>
    </ligand>
</feature>
<dbReference type="InterPro" id="IPR036874">
    <property type="entry name" value="Carbonic_anhydrase_sf"/>
</dbReference>
<dbReference type="SUPFAM" id="SSF53056">
    <property type="entry name" value="beta-carbonic anhydrase, cab"/>
    <property type="match status" value="1"/>
</dbReference>
<evidence type="ECO:0000256" key="2">
    <source>
        <dbReference type="ARBA" id="ARBA00012925"/>
    </source>
</evidence>
<comment type="cofactor">
    <cofactor evidence="7">
        <name>Zn(2+)</name>
        <dbReference type="ChEBI" id="CHEBI:29105"/>
    </cofactor>
    <text evidence="7">Binds 1 zinc ion per subunit.</text>
</comment>
<reference evidence="10" key="1">
    <citation type="submission" date="2020-11" db="EMBL/GenBank/DDBJ databases">
        <authorList>
            <person name="Tran Van P."/>
        </authorList>
    </citation>
    <scope>NUCLEOTIDE SEQUENCE</scope>
</reference>
<dbReference type="GO" id="GO:0008270">
    <property type="term" value="F:zinc ion binding"/>
    <property type="evidence" value="ECO:0007669"/>
    <property type="project" value="UniProtKB-UniRule"/>
</dbReference>
<keyword evidence="5 8" id="KW-0456">Lyase</keyword>
<protein>
    <recommendedName>
        <fullName evidence="2 8">Carbonic anhydrase</fullName>
        <ecNumber evidence="2 8">4.2.1.1</ecNumber>
    </recommendedName>
    <alternativeName>
        <fullName evidence="8">Carbonate dehydratase</fullName>
    </alternativeName>
</protein>
<evidence type="ECO:0000256" key="9">
    <source>
        <dbReference type="SAM" id="MobiDB-lite"/>
    </source>
</evidence>
<evidence type="ECO:0000256" key="6">
    <source>
        <dbReference type="ARBA" id="ARBA00048348"/>
    </source>
</evidence>
<dbReference type="EMBL" id="OD001870">
    <property type="protein sequence ID" value="CAD7403448.1"/>
    <property type="molecule type" value="Genomic_DNA"/>
</dbReference>
<dbReference type="SMART" id="SM00947">
    <property type="entry name" value="Pro_CA"/>
    <property type="match status" value="1"/>
</dbReference>
<feature type="binding site" evidence="7">
    <location>
        <position position="70"/>
    </location>
    <ligand>
        <name>Zn(2+)</name>
        <dbReference type="ChEBI" id="CHEBI:29105"/>
    </ligand>
</feature>
<gene>
    <name evidence="10" type="ORF">TPSB3V08_LOCUS4054</name>
</gene>
<evidence type="ECO:0000313" key="10">
    <source>
        <dbReference type="EMBL" id="CAD7403448.1"/>
    </source>
</evidence>
<sequence>MMTSTELPHISSWASFEGMTADDGHENGQDTPRSHEIPAHRQKNYGSTVREGQRPSGALPPKAVFFTCMDSRMIPTRFTETNVGDMFVVRNAGNLIPHSQHFPDEKTTTEPAAMELGCIINDIKHIIVCGHSDCKAMNLLHALRDEEFSSQENRRKSPLRAWLCAHASSSLEKFAQLEASGYHTPLIFQAETPMRKFAAYIDPDDKFAITDKLSQINCLQQLQNIASYGFLKKRLERHDLHIHALWFDIYTGDIYFFSRQSKRFVEINENTIKQLLLEVKTYYS</sequence>
<evidence type="ECO:0000256" key="7">
    <source>
        <dbReference type="PIRSR" id="PIRSR601765-1"/>
    </source>
</evidence>
<evidence type="ECO:0000256" key="1">
    <source>
        <dbReference type="ARBA" id="ARBA00006217"/>
    </source>
</evidence>
<evidence type="ECO:0000256" key="5">
    <source>
        <dbReference type="ARBA" id="ARBA00023239"/>
    </source>
</evidence>
<feature type="compositionally biased region" description="Basic and acidic residues" evidence="9">
    <location>
        <begin position="22"/>
        <end position="39"/>
    </location>
</feature>
<accession>A0A7R9CWN7</accession>
<dbReference type="GO" id="GO:0004089">
    <property type="term" value="F:carbonate dehydratase activity"/>
    <property type="evidence" value="ECO:0007669"/>
    <property type="project" value="UniProtKB-UniRule"/>
</dbReference>
<feature type="binding site" evidence="7">
    <location>
        <position position="134"/>
    </location>
    <ligand>
        <name>Zn(2+)</name>
        <dbReference type="ChEBI" id="CHEBI:29105"/>
    </ligand>
</feature>
<dbReference type="EC" id="4.2.1.1" evidence="2 8"/>
<keyword evidence="4 7" id="KW-0862">Zinc</keyword>
<dbReference type="PANTHER" id="PTHR11002">
    <property type="entry name" value="CARBONIC ANHYDRASE"/>
    <property type="match status" value="1"/>
</dbReference>
<dbReference type="Pfam" id="PF00484">
    <property type="entry name" value="Pro_CA"/>
    <property type="match status" value="1"/>
</dbReference>
<dbReference type="Gene3D" id="3.40.1050.10">
    <property type="entry name" value="Carbonic anhydrase"/>
    <property type="match status" value="1"/>
</dbReference>
<comment type="function">
    <text evidence="8">Reversible hydration of carbon dioxide.</text>
</comment>
<feature type="binding site" evidence="7">
    <location>
        <position position="131"/>
    </location>
    <ligand>
        <name>Zn(2+)</name>
        <dbReference type="ChEBI" id="CHEBI:29105"/>
    </ligand>
</feature>